<proteinExistence type="inferred from homology"/>
<dbReference type="Gene3D" id="3.40.190.290">
    <property type="match status" value="1"/>
</dbReference>
<gene>
    <name evidence="7" type="ORF">C7453_11091</name>
    <name evidence="6" type="ORF">HLH32_13925</name>
</gene>
<evidence type="ECO:0000313" key="9">
    <source>
        <dbReference type="Proteomes" id="UP000562982"/>
    </source>
</evidence>
<evidence type="ECO:0000259" key="5">
    <source>
        <dbReference type="PROSITE" id="PS50931"/>
    </source>
</evidence>
<reference evidence="7 8" key="1">
    <citation type="submission" date="2018-07" db="EMBL/GenBank/DDBJ databases">
        <title>Genomic Encyclopedia of Type Strains, Phase IV (KMG-IV): sequencing the most valuable type-strain genomes for metagenomic binning, comparative biology and taxonomic classification.</title>
        <authorList>
            <person name="Goeker M."/>
        </authorList>
    </citation>
    <scope>NUCLEOTIDE SEQUENCE [LARGE SCALE GENOMIC DNA]</scope>
    <source>
        <strain evidence="7 8">DSM 5603</strain>
    </source>
</reference>
<dbReference type="FunFam" id="3.40.190.290:FF:000001">
    <property type="entry name" value="Transcriptional regulator, LysR family"/>
    <property type="match status" value="1"/>
</dbReference>
<dbReference type="InterPro" id="IPR000847">
    <property type="entry name" value="LysR_HTH_N"/>
</dbReference>
<reference evidence="6 9" key="2">
    <citation type="submission" date="2020-04" db="EMBL/GenBank/DDBJ databases">
        <title>Description of novel Gluconacetobacter.</title>
        <authorList>
            <person name="Sombolestani A."/>
        </authorList>
    </citation>
    <scope>NUCLEOTIDE SEQUENCE [LARGE SCALE GENOMIC DNA]</scope>
    <source>
        <strain evidence="6 9">LMG 1382</strain>
    </source>
</reference>
<keyword evidence="4" id="KW-0804">Transcription</keyword>
<dbReference type="SUPFAM" id="SSF46785">
    <property type="entry name" value="Winged helix' DNA-binding domain"/>
    <property type="match status" value="1"/>
</dbReference>
<dbReference type="GO" id="GO:0003700">
    <property type="term" value="F:DNA-binding transcription factor activity"/>
    <property type="evidence" value="ECO:0007669"/>
    <property type="project" value="InterPro"/>
</dbReference>
<dbReference type="SUPFAM" id="SSF53850">
    <property type="entry name" value="Periplasmic binding protein-like II"/>
    <property type="match status" value="1"/>
</dbReference>
<dbReference type="AlphaFoldDB" id="A0A370G1E0"/>
<evidence type="ECO:0000256" key="3">
    <source>
        <dbReference type="ARBA" id="ARBA00023125"/>
    </source>
</evidence>
<dbReference type="PANTHER" id="PTHR30537">
    <property type="entry name" value="HTH-TYPE TRANSCRIPTIONAL REGULATOR"/>
    <property type="match status" value="1"/>
</dbReference>
<dbReference type="InterPro" id="IPR005119">
    <property type="entry name" value="LysR_subst-bd"/>
</dbReference>
<dbReference type="InterPro" id="IPR058163">
    <property type="entry name" value="LysR-type_TF_proteobact-type"/>
</dbReference>
<accession>A0A370G1E0</accession>
<comment type="similarity">
    <text evidence="1">Belongs to the LysR transcriptional regulatory family.</text>
</comment>
<evidence type="ECO:0000256" key="2">
    <source>
        <dbReference type="ARBA" id="ARBA00023015"/>
    </source>
</evidence>
<dbReference type="PANTHER" id="PTHR30537:SF72">
    <property type="entry name" value="LYSR FAMILY TRANSCRIPTIONAL REGULATOR"/>
    <property type="match status" value="1"/>
</dbReference>
<keyword evidence="2" id="KW-0805">Transcription regulation</keyword>
<dbReference type="OrthoDB" id="9812435at2"/>
<dbReference type="PROSITE" id="PS50931">
    <property type="entry name" value="HTH_LYSR"/>
    <property type="match status" value="1"/>
</dbReference>
<dbReference type="Pfam" id="PF03466">
    <property type="entry name" value="LysR_substrate"/>
    <property type="match status" value="1"/>
</dbReference>
<protein>
    <submittedName>
        <fullName evidence="7">LysR family transcriptional regulator</fullName>
    </submittedName>
</protein>
<feature type="domain" description="HTH lysR-type" evidence="5">
    <location>
        <begin position="1"/>
        <end position="59"/>
    </location>
</feature>
<sequence length="300" mass="33084">MDRIDLFRIFARVVESASFTHAAATLDLPRSTVSTAIQDLEARLGTRLLARTTRRVAPTPDGATFYEQCVRLVADIEEAESQFRRDPAGPRGALRVDMPGRIGRLVVAPALPDFLARYPDITIELGVTDRAVNLIEDGTDCALRVGPIHDSALIARRMGEFRLLNLASPAYLARHGMPRHPDDLPAHQAVRYASPASGRVEPWEWLQDGTLRTLTLPGRVTVNGAEALIACCLAGLGMIQVPAFDVQDHLRSGALVDLLPDWRAEPMPLTLLHPHRRHAARRVRVFADWLSGLMAPLLRS</sequence>
<keyword evidence="3" id="KW-0238">DNA-binding</keyword>
<dbReference type="RefSeq" id="WP_114728636.1">
    <property type="nucleotide sequence ID" value="NZ_BJMI01000012.1"/>
</dbReference>
<dbReference type="FunFam" id="1.10.10.10:FF:000001">
    <property type="entry name" value="LysR family transcriptional regulator"/>
    <property type="match status" value="1"/>
</dbReference>
<dbReference type="Gene3D" id="1.10.10.10">
    <property type="entry name" value="Winged helix-like DNA-binding domain superfamily/Winged helix DNA-binding domain"/>
    <property type="match status" value="1"/>
</dbReference>
<dbReference type="GO" id="GO:0043565">
    <property type="term" value="F:sequence-specific DNA binding"/>
    <property type="evidence" value="ECO:0007669"/>
    <property type="project" value="TreeGrafter"/>
</dbReference>
<evidence type="ECO:0000313" key="7">
    <source>
        <dbReference type="EMBL" id="RDI36424.1"/>
    </source>
</evidence>
<organism evidence="7 8">
    <name type="scientific">Gluconacetobacter liquefaciens</name>
    <name type="common">Acetobacter liquefaciens</name>
    <dbReference type="NCBI Taxonomy" id="89584"/>
    <lineage>
        <taxon>Bacteria</taxon>
        <taxon>Pseudomonadati</taxon>
        <taxon>Pseudomonadota</taxon>
        <taxon>Alphaproteobacteria</taxon>
        <taxon>Acetobacterales</taxon>
        <taxon>Acetobacteraceae</taxon>
        <taxon>Gluconacetobacter</taxon>
    </lineage>
</organism>
<dbReference type="Proteomes" id="UP000254958">
    <property type="component" value="Unassembled WGS sequence"/>
</dbReference>
<keyword evidence="8" id="KW-1185">Reference proteome</keyword>
<dbReference type="EMBL" id="JABEQI010000008">
    <property type="protein sequence ID" value="MBB2187456.1"/>
    <property type="molecule type" value="Genomic_DNA"/>
</dbReference>
<dbReference type="Pfam" id="PF00126">
    <property type="entry name" value="HTH_1"/>
    <property type="match status" value="1"/>
</dbReference>
<evidence type="ECO:0000256" key="4">
    <source>
        <dbReference type="ARBA" id="ARBA00023163"/>
    </source>
</evidence>
<dbReference type="GO" id="GO:0006351">
    <property type="term" value="P:DNA-templated transcription"/>
    <property type="evidence" value="ECO:0007669"/>
    <property type="project" value="TreeGrafter"/>
</dbReference>
<dbReference type="CDD" id="cd08472">
    <property type="entry name" value="PBP2_CrgA_like_3"/>
    <property type="match status" value="1"/>
</dbReference>
<dbReference type="Proteomes" id="UP000562982">
    <property type="component" value="Unassembled WGS sequence"/>
</dbReference>
<name>A0A370G1E0_GLULI</name>
<comment type="caution">
    <text evidence="7">The sequence shown here is derived from an EMBL/GenBank/DDBJ whole genome shotgun (WGS) entry which is preliminary data.</text>
</comment>
<evidence type="ECO:0000256" key="1">
    <source>
        <dbReference type="ARBA" id="ARBA00009437"/>
    </source>
</evidence>
<dbReference type="InterPro" id="IPR036388">
    <property type="entry name" value="WH-like_DNA-bd_sf"/>
</dbReference>
<dbReference type="EMBL" id="QQAW01000010">
    <property type="protein sequence ID" value="RDI36424.1"/>
    <property type="molecule type" value="Genomic_DNA"/>
</dbReference>
<evidence type="ECO:0000313" key="6">
    <source>
        <dbReference type="EMBL" id="MBB2187456.1"/>
    </source>
</evidence>
<dbReference type="InterPro" id="IPR036390">
    <property type="entry name" value="WH_DNA-bd_sf"/>
</dbReference>
<evidence type="ECO:0000313" key="8">
    <source>
        <dbReference type="Proteomes" id="UP000254958"/>
    </source>
</evidence>